<dbReference type="Proteomes" id="UP000799436">
    <property type="component" value="Unassembled WGS sequence"/>
</dbReference>
<dbReference type="GO" id="GO:0016592">
    <property type="term" value="C:mediator complex"/>
    <property type="evidence" value="ECO:0007669"/>
    <property type="project" value="InterPro"/>
</dbReference>
<evidence type="ECO:0000256" key="3">
    <source>
        <dbReference type="ARBA" id="ARBA00020628"/>
    </source>
</evidence>
<evidence type="ECO:0000313" key="11">
    <source>
        <dbReference type="Proteomes" id="UP000799436"/>
    </source>
</evidence>
<keyword evidence="11" id="KW-1185">Reference proteome</keyword>
<proteinExistence type="inferred from homology"/>
<dbReference type="OrthoDB" id="5322661at2759"/>
<dbReference type="Pfam" id="PF08689">
    <property type="entry name" value="Med5"/>
    <property type="match status" value="1"/>
</dbReference>
<evidence type="ECO:0000256" key="6">
    <source>
        <dbReference type="ARBA" id="ARBA00023163"/>
    </source>
</evidence>
<sequence length="804" mass="86238">MQSHLGGRLQALAGIPPFVETNADGRPIITGQQIVECVSDVPVIHTKAGLYVYLNSCLCARPLTNDLSMLGYLQARYNGDNQTLAVDLLTASFDVLANALLRKERNEDLRLIRSFICNKIPTLLAMLSGYLAPMTAESCIQMAFIGNISMDVLPPISAGDKEIREILKRTRLEFLQACALFGLVTESTIATITQEPITLPKIARYNKDGLVAQCSSNLARFDGLLEELKAMQGNAAAIAGCLVQVVNNLCSSKDTMSLKGVCNSLIKHVPDMDIVLQYAQPGDVVYPLAVLLHDWAHDQDQTEFTPSYEEFASILLFTLAFIHRYSITKSDVPALSAGNFVFTLIQNITSAGGLSDEQNGQLSKWIDGLFATDEHGETSGISDEVMRQCPPQDFYRLVPSLFEQSLLACRSGLLSIPVFKGGLELLLEPFLLPSLIGGLSWLTRHSFEDHGDADVLLQVLDKLLKPPGSSQDTQAMHKAVLVMVAVPLTRSLQDLGRKRPDKKAAAVGLIEILKPYTQQVIQRTSKASRSELLGWIEGATNGDTARSGLIRTVQSSVSALTSWMQGNPPPAYTHRLILAAIEVCGTGNVLSALVEVLKNLTASGSGAQALDVCAAIICAPSAPVSVRSSASLRDELQLTIANTDGILEKPLDSAEALVRLARRVETQLTMPQLAQLPIALPIQEQSTDQIMQDLGLTTETGAAVGTDAIDAGQTNAADTAVPDFTAADLAGIASGDNAVGNAAQNDMSGMPASGTGMSMDFEDFHIGATGAQQPQPNEGQINPDEDIFAGLEMSNMGDIEDFNF</sequence>
<dbReference type="PANTHER" id="PTHR35784:SF1">
    <property type="entry name" value="MEDIATOR OF RNA POLYMERASE II TRANSCRIPTION SUBUNIT 5"/>
    <property type="match status" value="1"/>
</dbReference>
<keyword evidence="6 9" id="KW-0804">Transcription</keyword>
<comment type="function">
    <text evidence="9">Component of the Mediator complex, a coactivator involved in the regulated transcription of nearly all RNA polymerase II-dependent genes. Mediator functions as a bridge to convey information from gene-specific regulatory proteins to the basal RNA polymerase II transcription machinery. Mediator is recruited to promoters by direct interactions with regulatory proteins and serves as a scaffold for the assembly of a functional preinitiation complex with RNA polymerase II and the general transcription factors.</text>
</comment>
<evidence type="ECO:0000256" key="4">
    <source>
        <dbReference type="ARBA" id="ARBA00023015"/>
    </source>
</evidence>
<dbReference type="GO" id="GO:0006357">
    <property type="term" value="P:regulation of transcription by RNA polymerase II"/>
    <property type="evidence" value="ECO:0007669"/>
    <property type="project" value="InterPro"/>
</dbReference>
<evidence type="ECO:0000256" key="8">
    <source>
        <dbReference type="ARBA" id="ARBA00031256"/>
    </source>
</evidence>
<dbReference type="GO" id="GO:0003712">
    <property type="term" value="F:transcription coregulator activity"/>
    <property type="evidence" value="ECO:0007669"/>
    <property type="project" value="InterPro"/>
</dbReference>
<evidence type="ECO:0000256" key="7">
    <source>
        <dbReference type="ARBA" id="ARBA00023242"/>
    </source>
</evidence>
<dbReference type="EMBL" id="ML995828">
    <property type="protein sequence ID" value="KAF2770130.1"/>
    <property type="molecule type" value="Genomic_DNA"/>
</dbReference>
<comment type="subunit">
    <text evidence="9">Component of the Mediator complex.</text>
</comment>
<keyword evidence="7 9" id="KW-0539">Nucleus</keyword>
<evidence type="ECO:0000256" key="9">
    <source>
        <dbReference type="RuleBase" id="RU364142"/>
    </source>
</evidence>
<accession>A0A6G1LBX3</accession>
<organism evidence="10 11">
    <name type="scientific">Teratosphaeria nubilosa</name>
    <dbReference type="NCBI Taxonomy" id="161662"/>
    <lineage>
        <taxon>Eukaryota</taxon>
        <taxon>Fungi</taxon>
        <taxon>Dikarya</taxon>
        <taxon>Ascomycota</taxon>
        <taxon>Pezizomycotina</taxon>
        <taxon>Dothideomycetes</taxon>
        <taxon>Dothideomycetidae</taxon>
        <taxon>Mycosphaerellales</taxon>
        <taxon>Teratosphaeriaceae</taxon>
        <taxon>Teratosphaeria</taxon>
    </lineage>
</organism>
<reference evidence="10" key="1">
    <citation type="journal article" date="2020" name="Stud. Mycol.">
        <title>101 Dothideomycetes genomes: a test case for predicting lifestyles and emergence of pathogens.</title>
        <authorList>
            <person name="Haridas S."/>
            <person name="Albert R."/>
            <person name="Binder M."/>
            <person name="Bloem J."/>
            <person name="Labutti K."/>
            <person name="Salamov A."/>
            <person name="Andreopoulos B."/>
            <person name="Baker S."/>
            <person name="Barry K."/>
            <person name="Bills G."/>
            <person name="Bluhm B."/>
            <person name="Cannon C."/>
            <person name="Castanera R."/>
            <person name="Culley D."/>
            <person name="Daum C."/>
            <person name="Ezra D."/>
            <person name="Gonzalez J."/>
            <person name="Henrissat B."/>
            <person name="Kuo A."/>
            <person name="Liang C."/>
            <person name="Lipzen A."/>
            <person name="Lutzoni F."/>
            <person name="Magnuson J."/>
            <person name="Mondo S."/>
            <person name="Nolan M."/>
            <person name="Ohm R."/>
            <person name="Pangilinan J."/>
            <person name="Park H.-J."/>
            <person name="Ramirez L."/>
            <person name="Alfaro M."/>
            <person name="Sun H."/>
            <person name="Tritt A."/>
            <person name="Yoshinaga Y."/>
            <person name="Zwiers L.-H."/>
            <person name="Turgeon B."/>
            <person name="Goodwin S."/>
            <person name="Spatafora J."/>
            <person name="Crous P."/>
            <person name="Grigoriev I."/>
        </authorList>
    </citation>
    <scope>NUCLEOTIDE SEQUENCE</scope>
    <source>
        <strain evidence="10">CBS 116005</strain>
    </source>
</reference>
<evidence type="ECO:0000313" key="10">
    <source>
        <dbReference type="EMBL" id="KAF2770130.1"/>
    </source>
</evidence>
<dbReference type="AlphaFoldDB" id="A0A6G1LBX3"/>
<comment type="similarity">
    <text evidence="2 9">Belongs to the Mediator complex subunit 5 family.</text>
</comment>
<dbReference type="PANTHER" id="PTHR35784">
    <property type="entry name" value="MEDIATOR OF RNA POLYMERASE II TRANSCRIPTION SUBUNIT 5"/>
    <property type="match status" value="1"/>
</dbReference>
<evidence type="ECO:0000256" key="2">
    <source>
        <dbReference type="ARBA" id="ARBA00008782"/>
    </source>
</evidence>
<protein>
    <recommendedName>
        <fullName evidence="3 9">Mediator of RNA polymerase II transcription subunit 5</fullName>
    </recommendedName>
    <alternativeName>
        <fullName evidence="8 9">Mediator complex subunit 5</fullName>
    </alternativeName>
</protein>
<gene>
    <name evidence="9" type="primary">MED5</name>
    <name evidence="10" type="ORF">EJ03DRAFT_271035</name>
</gene>
<evidence type="ECO:0000256" key="1">
    <source>
        <dbReference type="ARBA" id="ARBA00004123"/>
    </source>
</evidence>
<keyword evidence="5 9" id="KW-0010">Activator</keyword>
<evidence type="ECO:0000256" key="5">
    <source>
        <dbReference type="ARBA" id="ARBA00023159"/>
    </source>
</evidence>
<name>A0A6G1LBX3_9PEZI</name>
<dbReference type="InterPro" id="IPR014801">
    <property type="entry name" value="Mediator_Med5_fun"/>
</dbReference>
<comment type="subcellular location">
    <subcellularLocation>
        <location evidence="1 9">Nucleus</location>
    </subcellularLocation>
</comment>
<keyword evidence="4 9" id="KW-0805">Transcription regulation</keyword>